<keyword evidence="1" id="KW-0732">Signal</keyword>
<evidence type="ECO:0000256" key="1">
    <source>
        <dbReference type="ARBA" id="ARBA00022729"/>
    </source>
</evidence>
<comment type="caution">
    <text evidence="3">The sequence shown here is derived from an EMBL/GenBank/DDBJ whole genome shotgun (WGS) entry which is preliminary data.</text>
</comment>
<evidence type="ECO:0000313" key="4">
    <source>
        <dbReference type="Proteomes" id="UP001194729"/>
    </source>
</evidence>
<protein>
    <recommendedName>
        <fullName evidence="2">Gingipain domain-containing protein</fullName>
    </recommendedName>
</protein>
<feature type="non-terminal residue" evidence="3">
    <location>
        <position position="87"/>
    </location>
</feature>
<evidence type="ECO:0000259" key="2">
    <source>
        <dbReference type="Pfam" id="PF01364"/>
    </source>
</evidence>
<evidence type="ECO:0000313" key="3">
    <source>
        <dbReference type="EMBL" id="MBF4986083.1"/>
    </source>
</evidence>
<accession>A0ABS0A9L1</accession>
<gene>
    <name evidence="3" type="ORF">FNJ87_17755</name>
</gene>
<dbReference type="InterPro" id="IPR029030">
    <property type="entry name" value="Caspase-like_dom_sf"/>
</dbReference>
<feature type="domain" description="Gingipain" evidence="2">
    <location>
        <begin position="1"/>
        <end position="82"/>
    </location>
</feature>
<dbReference type="Gene3D" id="3.40.50.10390">
    <property type="entry name" value="Gingipain r, domain 1"/>
    <property type="match status" value="1"/>
</dbReference>
<sequence length="87" mass="10046">MIIAPDFLENEAQRLANYHITSSNLNTKVVTLTDIYNEFSEGEQDIAAIRNFVKYVYDNASSPANRVRYLNMFGDASFDYKDRISIR</sequence>
<organism evidence="3 4">
    <name type="scientific">Nonlabens mediterrranea</name>
    <dbReference type="NCBI Taxonomy" id="1419947"/>
    <lineage>
        <taxon>Bacteria</taxon>
        <taxon>Pseudomonadati</taxon>
        <taxon>Bacteroidota</taxon>
        <taxon>Flavobacteriia</taxon>
        <taxon>Flavobacteriales</taxon>
        <taxon>Flavobacteriaceae</taxon>
        <taxon>Nonlabens</taxon>
    </lineage>
</organism>
<name>A0ABS0A9L1_9FLAO</name>
<keyword evidence="4" id="KW-1185">Reference proteome</keyword>
<dbReference type="Pfam" id="PF01364">
    <property type="entry name" value="Peptidase_C25"/>
    <property type="match status" value="1"/>
</dbReference>
<dbReference type="InterPro" id="IPR001769">
    <property type="entry name" value="Gingipain"/>
</dbReference>
<dbReference type="InterPro" id="IPR029031">
    <property type="entry name" value="Gingipain_N_sf"/>
</dbReference>
<dbReference type="SUPFAM" id="SSF52129">
    <property type="entry name" value="Caspase-like"/>
    <property type="match status" value="1"/>
</dbReference>
<dbReference type="Proteomes" id="UP001194729">
    <property type="component" value="Unassembled WGS sequence"/>
</dbReference>
<proteinExistence type="predicted"/>
<dbReference type="EMBL" id="JADKYU010000961">
    <property type="protein sequence ID" value="MBF4986083.1"/>
    <property type="molecule type" value="Genomic_DNA"/>
</dbReference>
<reference evidence="3 4" key="1">
    <citation type="submission" date="2020-11" db="EMBL/GenBank/DDBJ databases">
        <title>P. mediterranea TC4 genome.</title>
        <authorList>
            <person name="Molmeret M."/>
        </authorList>
    </citation>
    <scope>NUCLEOTIDE SEQUENCE [LARGE SCALE GENOMIC DNA]</scope>
    <source>
        <strain evidence="3 4">TC4</strain>
    </source>
</reference>